<reference evidence="2 3" key="1">
    <citation type="submission" date="2016-10" db="EMBL/GenBank/DDBJ databases">
        <authorList>
            <person name="de Groot N.N."/>
        </authorList>
    </citation>
    <scope>NUCLEOTIDE SEQUENCE [LARGE SCALE GENOMIC DNA]</scope>
    <source>
        <strain evidence="2 3">Nm110</strain>
    </source>
</reference>
<sequence length="73" mass="8053">MFEVILFYFIIMMAYFLQSLLAVLYPSVAHADISASVIIAVITVVTDVATTRAPMLGVISPHHGLQVIFLKPF</sequence>
<proteinExistence type="predicted"/>
<evidence type="ECO:0000313" key="2">
    <source>
        <dbReference type="EMBL" id="SDX24668.1"/>
    </source>
</evidence>
<dbReference type="AlphaFoldDB" id="A0A1H3A5X4"/>
<organism evidence="2 3">
    <name type="scientific">Nitrosomonas communis</name>
    <dbReference type="NCBI Taxonomy" id="44574"/>
    <lineage>
        <taxon>Bacteria</taxon>
        <taxon>Pseudomonadati</taxon>
        <taxon>Pseudomonadota</taxon>
        <taxon>Betaproteobacteria</taxon>
        <taxon>Nitrosomonadales</taxon>
        <taxon>Nitrosomonadaceae</taxon>
        <taxon>Nitrosomonas</taxon>
    </lineage>
</organism>
<gene>
    <name evidence="2" type="ORF">SAMN05421882_11154</name>
</gene>
<evidence type="ECO:0000313" key="3">
    <source>
        <dbReference type="Proteomes" id="UP000183454"/>
    </source>
</evidence>
<name>A0A1H3A5X4_9PROT</name>
<dbReference type="EMBL" id="FNNH01000115">
    <property type="protein sequence ID" value="SDX24668.1"/>
    <property type="molecule type" value="Genomic_DNA"/>
</dbReference>
<evidence type="ECO:0000256" key="1">
    <source>
        <dbReference type="SAM" id="Phobius"/>
    </source>
</evidence>
<feature type="transmembrane region" description="Helical" evidence="1">
    <location>
        <begin position="6"/>
        <end position="25"/>
    </location>
</feature>
<protein>
    <submittedName>
        <fullName evidence="2">Uncharacterized protein</fullName>
    </submittedName>
</protein>
<keyword evidence="1" id="KW-0812">Transmembrane</keyword>
<keyword evidence="1" id="KW-1133">Transmembrane helix</keyword>
<dbReference type="Proteomes" id="UP000183454">
    <property type="component" value="Unassembled WGS sequence"/>
</dbReference>
<accession>A0A1H3A5X4</accession>
<keyword evidence="1" id="KW-0472">Membrane</keyword>